<dbReference type="InterPro" id="IPR036412">
    <property type="entry name" value="HAD-like_sf"/>
</dbReference>
<dbReference type="PANTHER" id="PTHR42891">
    <property type="entry name" value="D-GLYCERO-BETA-D-MANNO-HEPTOSE-1,7-BISPHOSPHATE 7-PHOSPHATASE"/>
    <property type="match status" value="1"/>
</dbReference>
<dbReference type="Pfam" id="PF08645">
    <property type="entry name" value="PNK3P"/>
    <property type="match status" value="1"/>
</dbReference>
<dbReference type="InterPro" id="IPR004446">
    <property type="entry name" value="Heptose_bisP_phosphatase"/>
</dbReference>
<gene>
    <name evidence="2" type="ORF">GCM10022255_009570</name>
</gene>
<keyword evidence="1" id="KW-0119">Carbohydrate metabolism</keyword>
<dbReference type="Proteomes" id="UP001500620">
    <property type="component" value="Unassembled WGS sequence"/>
</dbReference>
<keyword evidence="3" id="KW-1185">Reference proteome</keyword>
<dbReference type="RefSeq" id="WP_345121611.1">
    <property type="nucleotide sequence ID" value="NZ_BAABAT010000002.1"/>
</dbReference>
<dbReference type="Gene3D" id="3.40.50.1000">
    <property type="entry name" value="HAD superfamily/HAD-like"/>
    <property type="match status" value="1"/>
</dbReference>
<dbReference type="EC" id="3.1.3.-" evidence="1"/>
<dbReference type="PANTHER" id="PTHR42891:SF1">
    <property type="entry name" value="D-GLYCERO-BETA-D-MANNO-HEPTOSE-1,7-BISPHOSPHATE 7-PHOSPHATASE"/>
    <property type="match status" value="1"/>
</dbReference>
<dbReference type="InterPro" id="IPR006549">
    <property type="entry name" value="HAD-SF_hydro_IIIA"/>
</dbReference>
<accession>A0ABP8CYQ3</accession>
<sequence>MVRYRGTIGRPGYFFDLGGTLLALDGRDEIAFDGGGRVSVLPGVARRLARLAGTPVFVVTNQAGIAEGTLGRERFDDFCAQLAAAVGGVITAFAVCAHPRDAGCGCRKPKPGLVLRLSKVHGIDLAASTMVGDAENDRLLAVAAGIGRFVWAADYMAD</sequence>
<dbReference type="PIRSF" id="PIRSF004682">
    <property type="entry name" value="GmhB"/>
    <property type="match status" value="1"/>
</dbReference>
<comment type="similarity">
    <text evidence="1">Belongs to the gmhB family.</text>
</comment>
<organism evidence="2 3">
    <name type="scientific">Dactylosporangium darangshiense</name>
    <dbReference type="NCBI Taxonomy" id="579108"/>
    <lineage>
        <taxon>Bacteria</taxon>
        <taxon>Bacillati</taxon>
        <taxon>Actinomycetota</taxon>
        <taxon>Actinomycetes</taxon>
        <taxon>Micromonosporales</taxon>
        <taxon>Micromonosporaceae</taxon>
        <taxon>Dactylosporangium</taxon>
    </lineage>
</organism>
<dbReference type="SUPFAM" id="SSF56784">
    <property type="entry name" value="HAD-like"/>
    <property type="match status" value="1"/>
</dbReference>
<keyword evidence="1" id="KW-0378">Hydrolase</keyword>
<evidence type="ECO:0000256" key="1">
    <source>
        <dbReference type="PIRNR" id="PIRNR004682"/>
    </source>
</evidence>
<dbReference type="InterPro" id="IPR023214">
    <property type="entry name" value="HAD_sf"/>
</dbReference>
<comment type="subcellular location">
    <subcellularLocation>
        <location evidence="1">Cytoplasm</location>
    </subcellularLocation>
</comment>
<dbReference type="EMBL" id="BAABAT010000002">
    <property type="protein sequence ID" value="GAA4244862.1"/>
    <property type="molecule type" value="Genomic_DNA"/>
</dbReference>
<keyword evidence="1" id="KW-0963">Cytoplasm</keyword>
<evidence type="ECO:0000313" key="3">
    <source>
        <dbReference type="Proteomes" id="UP001500620"/>
    </source>
</evidence>
<proteinExistence type="inferred from homology"/>
<dbReference type="NCBIfam" id="TIGR01662">
    <property type="entry name" value="HAD-SF-IIIA"/>
    <property type="match status" value="1"/>
</dbReference>
<evidence type="ECO:0000313" key="2">
    <source>
        <dbReference type="EMBL" id="GAA4244862.1"/>
    </source>
</evidence>
<name>A0ABP8CYQ3_9ACTN</name>
<reference evidence="3" key="1">
    <citation type="journal article" date="2019" name="Int. J. Syst. Evol. Microbiol.">
        <title>The Global Catalogue of Microorganisms (GCM) 10K type strain sequencing project: providing services to taxonomists for standard genome sequencing and annotation.</title>
        <authorList>
            <consortium name="The Broad Institute Genomics Platform"/>
            <consortium name="The Broad Institute Genome Sequencing Center for Infectious Disease"/>
            <person name="Wu L."/>
            <person name="Ma J."/>
        </authorList>
    </citation>
    <scope>NUCLEOTIDE SEQUENCE [LARGE SCALE GENOMIC DNA]</scope>
    <source>
        <strain evidence="3">JCM 17441</strain>
    </source>
</reference>
<protein>
    <recommendedName>
        <fullName evidence="1">D,D-heptose 1,7-bisphosphate phosphatase</fullName>
        <ecNumber evidence="1">3.1.3.-</ecNumber>
    </recommendedName>
</protein>
<comment type="caution">
    <text evidence="2">The sequence shown here is derived from an EMBL/GenBank/DDBJ whole genome shotgun (WGS) entry which is preliminary data.</text>
</comment>
<dbReference type="InterPro" id="IPR013954">
    <property type="entry name" value="PNK3P"/>
</dbReference>